<dbReference type="GO" id="GO:0009847">
    <property type="term" value="P:spore germination"/>
    <property type="evidence" value="ECO:0007669"/>
    <property type="project" value="InterPro"/>
</dbReference>
<dbReference type="KEGG" id="paun:MJA45_01890"/>
<feature type="transmembrane region" description="Helical" evidence="3">
    <location>
        <begin position="338"/>
        <end position="356"/>
    </location>
</feature>
<dbReference type="GO" id="GO:0016020">
    <property type="term" value="C:membrane"/>
    <property type="evidence" value="ECO:0007669"/>
    <property type="project" value="InterPro"/>
</dbReference>
<feature type="transmembrane region" description="Helical" evidence="3">
    <location>
        <begin position="268"/>
        <end position="290"/>
    </location>
</feature>
<comment type="similarity">
    <text evidence="1">Belongs to the GerABKA family.</text>
</comment>
<accession>A0AA96RFT7</accession>
<keyword evidence="3" id="KW-0812">Transmembrane</keyword>
<feature type="transmembrane region" description="Helical" evidence="3">
    <location>
        <begin position="229"/>
        <end position="247"/>
    </location>
</feature>
<dbReference type="RefSeq" id="WP_315605606.1">
    <property type="nucleotide sequence ID" value="NZ_CP130318.1"/>
</dbReference>
<keyword evidence="2 3" id="KW-0472">Membrane</keyword>
<sequence length="440" mass="48769">MKEWLQELQQVKEQQSDFTLFPMKLGSVSVYVGGFRSLVDMPQTLFQLQEMASACPEGMAGLSLRLGGERIPTLPEAFLALAKGKLLIVPEDGGEGMAVPPVSRKIYRGVEESANESVVLGPLDAFNESLDVNIGILRSRMNSRFLQHESFSVGSVQVHEISLFYLEGRVHRSLLRKVRDQLTQIRDQEFGCLQEFFILMGGRSWSLIPTALTTELPAQAVYYLKQGRVVLLLSGLPFALVLPKLWTDSFFLATDREFPYLVLIFMRILRILAFFLAIALPGLYVALISVNPDLLRVQLALSVAESRLGVPYPAMVEMLFVLLIVELILEASLRLPKSIGPAITMVGGIIVGQALVEARLVSNLLIIVVAASTIANFVVISVQTSFTLRLLKYFLLLFAGIYGIFGIFAGLFVLGFYMSQVSFYGIPFVSLWKKEEASDG</sequence>
<dbReference type="AlphaFoldDB" id="A0AA96RFT7"/>
<feature type="transmembrane region" description="Helical" evidence="3">
    <location>
        <begin position="362"/>
        <end position="382"/>
    </location>
</feature>
<evidence type="ECO:0000313" key="4">
    <source>
        <dbReference type="EMBL" id="WNQ11831.1"/>
    </source>
</evidence>
<dbReference type="PANTHER" id="PTHR22550">
    <property type="entry name" value="SPORE GERMINATION PROTEIN"/>
    <property type="match status" value="1"/>
</dbReference>
<name>A0AA96RFT7_9BACL</name>
<evidence type="ECO:0000256" key="1">
    <source>
        <dbReference type="ARBA" id="ARBA00005278"/>
    </source>
</evidence>
<proteinExistence type="inferred from homology"/>
<dbReference type="PIRSF" id="PIRSF005690">
    <property type="entry name" value="GerBA"/>
    <property type="match status" value="1"/>
</dbReference>
<gene>
    <name evidence="4" type="ORF">MJA45_01890</name>
</gene>
<dbReference type="EMBL" id="CP130318">
    <property type="protein sequence ID" value="WNQ11831.1"/>
    <property type="molecule type" value="Genomic_DNA"/>
</dbReference>
<evidence type="ECO:0000256" key="3">
    <source>
        <dbReference type="SAM" id="Phobius"/>
    </source>
</evidence>
<evidence type="ECO:0000313" key="5">
    <source>
        <dbReference type="Proteomes" id="UP001305702"/>
    </source>
</evidence>
<protein>
    <submittedName>
        <fullName evidence="4">Spore germination protein</fullName>
    </submittedName>
</protein>
<dbReference type="PANTHER" id="PTHR22550:SF5">
    <property type="entry name" value="LEUCINE ZIPPER PROTEIN 4"/>
    <property type="match status" value="1"/>
</dbReference>
<feature type="transmembrane region" description="Helical" evidence="3">
    <location>
        <begin position="394"/>
        <end position="418"/>
    </location>
</feature>
<reference evidence="4 5" key="1">
    <citation type="submission" date="2022-02" db="EMBL/GenBank/DDBJ databases">
        <title>Paenibacillus sp. MBLB1776 Whole Genome Shotgun Sequencing.</title>
        <authorList>
            <person name="Hwang C.Y."/>
            <person name="Cho E.-S."/>
            <person name="Seo M.-J."/>
        </authorList>
    </citation>
    <scope>NUCLEOTIDE SEQUENCE [LARGE SCALE GENOMIC DNA]</scope>
    <source>
        <strain evidence="4 5">MBLB1776</strain>
    </source>
</reference>
<dbReference type="Proteomes" id="UP001305702">
    <property type="component" value="Chromosome"/>
</dbReference>
<feature type="transmembrane region" description="Helical" evidence="3">
    <location>
        <begin position="310"/>
        <end position="329"/>
    </location>
</feature>
<dbReference type="Pfam" id="PF03323">
    <property type="entry name" value="GerA"/>
    <property type="match status" value="1"/>
</dbReference>
<keyword evidence="3" id="KW-1133">Transmembrane helix</keyword>
<dbReference type="InterPro" id="IPR050768">
    <property type="entry name" value="UPF0353/GerABKA_families"/>
</dbReference>
<dbReference type="InterPro" id="IPR004995">
    <property type="entry name" value="Spore_Ger"/>
</dbReference>
<organism evidence="4 5">
    <name type="scientific">Paenibacillus aurantius</name>
    <dbReference type="NCBI Taxonomy" id="2918900"/>
    <lineage>
        <taxon>Bacteria</taxon>
        <taxon>Bacillati</taxon>
        <taxon>Bacillota</taxon>
        <taxon>Bacilli</taxon>
        <taxon>Bacillales</taxon>
        <taxon>Paenibacillaceae</taxon>
        <taxon>Paenibacillus</taxon>
    </lineage>
</organism>
<evidence type="ECO:0000256" key="2">
    <source>
        <dbReference type="ARBA" id="ARBA00023136"/>
    </source>
</evidence>
<keyword evidence="5" id="KW-1185">Reference proteome</keyword>